<feature type="compositionally biased region" description="Polar residues" evidence="12">
    <location>
        <begin position="371"/>
        <end position="386"/>
    </location>
</feature>
<comment type="caution">
    <text evidence="14">The sequence shown here is derived from an EMBL/GenBank/DDBJ whole genome shotgun (WGS) entry which is preliminary data.</text>
</comment>
<keyword evidence="6" id="KW-0443">Lipid metabolism</keyword>
<feature type="compositionally biased region" description="Low complexity" evidence="12">
    <location>
        <begin position="809"/>
        <end position="825"/>
    </location>
</feature>
<dbReference type="Proteomes" id="UP001610335">
    <property type="component" value="Unassembled WGS sequence"/>
</dbReference>
<feature type="domain" description="Phospholipid/glycerol acyltransferase" evidence="13">
    <location>
        <begin position="68"/>
        <end position="237"/>
    </location>
</feature>
<keyword evidence="7" id="KW-0496">Mitochondrion</keyword>
<dbReference type="InterPro" id="IPR000872">
    <property type="entry name" value="Tafazzin"/>
</dbReference>
<keyword evidence="5" id="KW-0999">Mitochondrion inner membrane</keyword>
<reference evidence="14 15" key="1">
    <citation type="submission" date="2024-07" db="EMBL/GenBank/DDBJ databases">
        <title>Section-level genome sequencing and comparative genomics of Aspergillus sections Usti and Cavernicolus.</title>
        <authorList>
            <consortium name="Lawrence Berkeley National Laboratory"/>
            <person name="Nybo J.L."/>
            <person name="Vesth T.C."/>
            <person name="Theobald S."/>
            <person name="Frisvad J.C."/>
            <person name="Larsen T.O."/>
            <person name="Kjaerboelling I."/>
            <person name="Rothschild-Mancinelli K."/>
            <person name="Lyhne E.K."/>
            <person name="Kogle M.E."/>
            <person name="Barry K."/>
            <person name="Clum A."/>
            <person name="Na H."/>
            <person name="Ledsgaard L."/>
            <person name="Lin J."/>
            <person name="Lipzen A."/>
            <person name="Kuo A."/>
            <person name="Riley R."/>
            <person name="Mondo S."/>
            <person name="LaButti K."/>
            <person name="Haridas S."/>
            <person name="Pangalinan J."/>
            <person name="Salamov A.A."/>
            <person name="Simmons B.A."/>
            <person name="Magnuson J.K."/>
            <person name="Chen J."/>
            <person name="Drula E."/>
            <person name="Henrissat B."/>
            <person name="Wiebenga A."/>
            <person name="Lubbers R.J."/>
            <person name="Gomes A.C."/>
            <person name="Makela M.R."/>
            <person name="Stajich J."/>
            <person name="Grigoriev I.V."/>
            <person name="Mortensen U.H."/>
            <person name="De vries R.P."/>
            <person name="Baker S.E."/>
            <person name="Andersen M.R."/>
        </authorList>
    </citation>
    <scope>NUCLEOTIDE SEQUENCE [LARGE SCALE GENOMIC DNA]</scope>
    <source>
        <strain evidence="14 15">CBS 600.67</strain>
    </source>
</reference>
<evidence type="ECO:0000256" key="6">
    <source>
        <dbReference type="ARBA" id="ARBA00023098"/>
    </source>
</evidence>
<evidence type="ECO:0000256" key="9">
    <source>
        <dbReference type="ARBA" id="ARBA00023315"/>
    </source>
</evidence>
<protein>
    <recommendedName>
        <fullName evidence="13">Phospholipid/glycerol acyltransferase domain-containing protein</fullName>
    </recommendedName>
</protein>
<comment type="similarity">
    <text evidence="2">Belongs to the taffazin family.</text>
</comment>
<comment type="subcellular location">
    <subcellularLocation>
        <location evidence="1">Mitochondrion inner membrane</location>
        <topology evidence="1">Peripheral membrane protein</topology>
        <orientation evidence="1">Intermembrane side</orientation>
    </subcellularLocation>
    <subcellularLocation>
        <location evidence="10">Mitochondrion outer membrane</location>
        <topology evidence="10">Peripheral membrane protein</topology>
        <orientation evidence="10">Intermembrane side</orientation>
    </subcellularLocation>
</comment>
<keyword evidence="9" id="KW-0012">Acyltransferase</keyword>
<evidence type="ECO:0000256" key="7">
    <source>
        <dbReference type="ARBA" id="ARBA00023128"/>
    </source>
</evidence>
<evidence type="ECO:0000256" key="1">
    <source>
        <dbReference type="ARBA" id="ARBA00004137"/>
    </source>
</evidence>
<evidence type="ECO:0000256" key="12">
    <source>
        <dbReference type="SAM" id="MobiDB-lite"/>
    </source>
</evidence>
<feature type="region of interest" description="Disordered" evidence="12">
    <location>
        <begin position="806"/>
        <end position="825"/>
    </location>
</feature>
<comment type="catalytic activity">
    <reaction evidence="11">
        <text>1'-[1,2-diacyl-sn-glycero-3-phospho],3'-[1-acyl-sn-glycero-3-phospho]-glycerol + a 1,2-diacyl-sn-glycero-3-phosphocholine = a cardiolipin + a 1-acyl-sn-glycero-3-phosphocholine</text>
        <dbReference type="Rhea" id="RHEA:33731"/>
        <dbReference type="ChEBI" id="CHEBI:57643"/>
        <dbReference type="ChEBI" id="CHEBI:58168"/>
        <dbReference type="ChEBI" id="CHEBI:62237"/>
        <dbReference type="ChEBI" id="CHEBI:64743"/>
    </reaction>
    <physiologicalReaction direction="left-to-right" evidence="11">
        <dbReference type="Rhea" id="RHEA:33732"/>
    </physiologicalReaction>
    <physiologicalReaction direction="right-to-left" evidence="11">
        <dbReference type="Rhea" id="RHEA:33733"/>
    </physiologicalReaction>
</comment>
<evidence type="ECO:0000313" key="14">
    <source>
        <dbReference type="EMBL" id="KAL2820893.1"/>
    </source>
</evidence>
<evidence type="ECO:0000256" key="4">
    <source>
        <dbReference type="ARBA" id="ARBA00022787"/>
    </source>
</evidence>
<dbReference type="EMBL" id="JBFXLS010000067">
    <property type="protein sequence ID" value="KAL2820893.1"/>
    <property type="molecule type" value="Genomic_DNA"/>
</dbReference>
<feature type="region of interest" description="Disordered" evidence="12">
    <location>
        <begin position="408"/>
        <end position="484"/>
    </location>
</feature>
<organism evidence="14 15">
    <name type="scientific">Aspergillus cavernicola</name>
    <dbReference type="NCBI Taxonomy" id="176166"/>
    <lineage>
        <taxon>Eukaryota</taxon>
        <taxon>Fungi</taxon>
        <taxon>Dikarya</taxon>
        <taxon>Ascomycota</taxon>
        <taxon>Pezizomycotina</taxon>
        <taxon>Eurotiomycetes</taxon>
        <taxon>Eurotiomycetidae</taxon>
        <taxon>Eurotiales</taxon>
        <taxon>Aspergillaceae</taxon>
        <taxon>Aspergillus</taxon>
        <taxon>Aspergillus subgen. Nidulantes</taxon>
    </lineage>
</organism>
<dbReference type="InterPro" id="IPR002123">
    <property type="entry name" value="Plipid/glycerol_acylTrfase"/>
</dbReference>
<feature type="region of interest" description="Disordered" evidence="12">
    <location>
        <begin position="332"/>
        <end position="396"/>
    </location>
</feature>
<evidence type="ECO:0000256" key="10">
    <source>
        <dbReference type="ARBA" id="ARBA00024323"/>
    </source>
</evidence>
<feature type="compositionally biased region" description="Polar residues" evidence="12">
    <location>
        <begin position="408"/>
        <end position="417"/>
    </location>
</feature>
<dbReference type="CDD" id="cd07989">
    <property type="entry name" value="LPLAT_AGPAT-like"/>
    <property type="match status" value="1"/>
</dbReference>
<evidence type="ECO:0000256" key="8">
    <source>
        <dbReference type="ARBA" id="ARBA00023136"/>
    </source>
</evidence>
<evidence type="ECO:0000256" key="11">
    <source>
        <dbReference type="ARBA" id="ARBA00047906"/>
    </source>
</evidence>
<dbReference type="SUPFAM" id="SSF69593">
    <property type="entry name" value="Glycerol-3-phosphate (1)-acyltransferase"/>
    <property type="match status" value="1"/>
</dbReference>
<evidence type="ECO:0000256" key="2">
    <source>
        <dbReference type="ARBA" id="ARBA00010524"/>
    </source>
</evidence>
<keyword evidence="3" id="KW-0808">Transferase</keyword>
<feature type="compositionally biased region" description="Basic and acidic residues" evidence="12">
    <location>
        <begin position="332"/>
        <end position="341"/>
    </location>
</feature>
<proteinExistence type="inferred from homology"/>
<name>A0ABR4HZH8_9EURO</name>
<feature type="compositionally biased region" description="Basic and acidic residues" evidence="12">
    <location>
        <begin position="353"/>
        <end position="364"/>
    </location>
</feature>
<dbReference type="SUPFAM" id="SSF52047">
    <property type="entry name" value="RNI-like"/>
    <property type="match status" value="1"/>
</dbReference>
<keyword evidence="8" id="KW-0472">Membrane</keyword>
<dbReference type="PRINTS" id="PR00979">
    <property type="entry name" value="TAFAZZIN"/>
</dbReference>
<dbReference type="PANTHER" id="PTHR12497:SF0">
    <property type="entry name" value="TAFAZZIN"/>
    <property type="match status" value="1"/>
</dbReference>
<evidence type="ECO:0000259" key="13">
    <source>
        <dbReference type="SMART" id="SM00563"/>
    </source>
</evidence>
<evidence type="ECO:0000256" key="3">
    <source>
        <dbReference type="ARBA" id="ARBA00022679"/>
    </source>
</evidence>
<dbReference type="PANTHER" id="PTHR12497">
    <property type="entry name" value="TAZ PROTEIN TAFAZZIN"/>
    <property type="match status" value="1"/>
</dbReference>
<keyword evidence="4" id="KW-1000">Mitochondrion outer membrane</keyword>
<evidence type="ECO:0000256" key="5">
    <source>
        <dbReference type="ARBA" id="ARBA00022792"/>
    </source>
</evidence>
<accession>A0ABR4HZH8</accession>
<evidence type="ECO:0000313" key="15">
    <source>
        <dbReference type="Proteomes" id="UP001610335"/>
    </source>
</evidence>
<sequence>MSRPTDSGATGDSPSPFWRGLSSTTIYGVAALCRSFLLVCSRPETHGLEPFLELLDSRKDPSQRKKGLLTVSNHISVMDDPLMWGFLPLKYNFGLSSSNRRWGLASHDICYQTRSAHSQYGGIAQPAVTQAIRLLSKGPFPAEPHLALPERQSWSLQNVCVDPFSDLPTAYTTNGEDSHLAPSAYSCNSFSWVHIFPEGKIHQAPSKTMRYFKWGVARLILEASECPDVVPLWLEGFDQVMHESREFPRFLPRPGKEVSVTFGQKVDTDAVFGEMRSRWQKLKAKAELASPETCDLPLGALNDELLYGTEAVELRKEVTKKVRDLVLDVRRSRGHSDEDPKAGLVETWIAEGPNREGKMEDESWKHRKTTFSKPVSTAHHTLTTRSSQDDRPREQPSVNDLINHLRRTQASSSISDNPSRHVAPRSVHPSLRNLLELPETPPPRPRPDARRIGLVGRRLRTAGPPPPESWLSGNTPTDEAEKDDLDAAETAKVIYRLERLPGREFPAERSFLHALLKSMAMHWAWHVAYDGQFLGLLPTHIKILLLSYIGYYGRDQPLSGLMRGLKPLFENASVLDTDGHDTTADSDSDVTRLDLNGAMGRWMSLKQLSTEMFLPKKPDPTQSDTANSVPLSWEDEYEERPGSSIPKPLQNLRFENLQYLSLAHPNPASVNWNSLITLLSRLSTITHLSLAHWPLPTVTPNALNASVRHPTQRSLTFSYGGTDSYSAMENNWAEAAGILRRLSRVTYCLKWLDLEGCGDWIPALNWEGVGPQGQTYATGPEWNGSWRDIEWIRLGPGWLPNVEESDIEAQSAADPQASSSNSRLLSSSIHAPINEVTTETWDVEVERRKYRLAKELERFRETIRSTKAVQQRVLQVRKEGRGKWVRFSFGLEGLTNDVLEKMLGAEFAGFFP</sequence>
<keyword evidence="15" id="KW-1185">Reference proteome</keyword>
<gene>
    <name evidence="14" type="ORF">BDW59DRAFT_181339</name>
</gene>
<dbReference type="SMART" id="SM00563">
    <property type="entry name" value="PlsC"/>
    <property type="match status" value="1"/>
</dbReference>